<dbReference type="PANTHER" id="PTHR35008">
    <property type="entry name" value="BLL4482 PROTEIN-RELATED"/>
    <property type="match status" value="1"/>
</dbReference>
<dbReference type="RefSeq" id="WP_092910830.1">
    <property type="nucleotide sequence ID" value="NZ_FOXB01000004.1"/>
</dbReference>
<evidence type="ECO:0000256" key="5">
    <source>
        <dbReference type="SAM" id="SignalP"/>
    </source>
</evidence>
<accession>A0A1I5LXT8</accession>
<keyword evidence="1 4" id="KW-0349">Heme</keyword>
<dbReference type="Gene3D" id="1.10.760.10">
    <property type="entry name" value="Cytochrome c-like domain"/>
    <property type="match status" value="2"/>
</dbReference>
<dbReference type="EMBL" id="FOXB01000004">
    <property type="protein sequence ID" value="SFP02168.1"/>
    <property type="molecule type" value="Genomic_DNA"/>
</dbReference>
<dbReference type="GO" id="GO:0020037">
    <property type="term" value="F:heme binding"/>
    <property type="evidence" value="ECO:0007669"/>
    <property type="project" value="InterPro"/>
</dbReference>
<dbReference type="STRING" id="223786.SAMN05216234_10474"/>
<feature type="domain" description="Cytochrome c" evidence="6">
    <location>
        <begin position="444"/>
        <end position="618"/>
    </location>
</feature>
<evidence type="ECO:0000256" key="3">
    <source>
        <dbReference type="ARBA" id="ARBA00023004"/>
    </source>
</evidence>
<dbReference type="InterPro" id="IPR051459">
    <property type="entry name" value="Cytochrome_c-type_DH"/>
</dbReference>
<dbReference type="SUPFAM" id="SSF46626">
    <property type="entry name" value="Cytochrome c"/>
    <property type="match status" value="2"/>
</dbReference>
<feature type="chain" id="PRO_5011504941" evidence="5">
    <location>
        <begin position="18"/>
        <end position="620"/>
    </location>
</feature>
<reference evidence="7 8" key="1">
    <citation type="submission" date="2016-10" db="EMBL/GenBank/DDBJ databases">
        <authorList>
            <person name="de Groot N.N."/>
        </authorList>
    </citation>
    <scope>NUCLEOTIDE SEQUENCE [LARGE SCALE GENOMIC DNA]</scope>
    <source>
        <strain evidence="7 8">EP1-55-1</strain>
    </source>
</reference>
<proteinExistence type="predicted"/>
<dbReference type="GO" id="GO:0046872">
    <property type="term" value="F:metal ion binding"/>
    <property type="evidence" value="ECO:0007669"/>
    <property type="project" value="UniProtKB-KW"/>
</dbReference>
<evidence type="ECO:0000313" key="7">
    <source>
        <dbReference type="EMBL" id="SFP02168.1"/>
    </source>
</evidence>
<organism evidence="7 8">
    <name type="scientific">Hydrogenimonas thermophila</name>
    <dbReference type="NCBI Taxonomy" id="223786"/>
    <lineage>
        <taxon>Bacteria</taxon>
        <taxon>Pseudomonadati</taxon>
        <taxon>Campylobacterota</taxon>
        <taxon>Epsilonproteobacteria</taxon>
        <taxon>Campylobacterales</taxon>
        <taxon>Hydrogenimonadaceae</taxon>
        <taxon>Hydrogenimonas</taxon>
    </lineage>
</organism>
<evidence type="ECO:0000256" key="1">
    <source>
        <dbReference type="ARBA" id="ARBA00022617"/>
    </source>
</evidence>
<evidence type="ECO:0000256" key="4">
    <source>
        <dbReference type="PROSITE-ProRule" id="PRU00433"/>
    </source>
</evidence>
<name>A0A1I5LXT8_9BACT</name>
<keyword evidence="8" id="KW-1185">Reference proteome</keyword>
<evidence type="ECO:0000259" key="6">
    <source>
        <dbReference type="PROSITE" id="PS51007"/>
    </source>
</evidence>
<dbReference type="InterPro" id="IPR009056">
    <property type="entry name" value="Cyt_c-like_dom"/>
</dbReference>
<gene>
    <name evidence="7" type="ORF">SAMN05216234_10474</name>
</gene>
<evidence type="ECO:0000313" key="8">
    <source>
        <dbReference type="Proteomes" id="UP000199227"/>
    </source>
</evidence>
<keyword evidence="2 4" id="KW-0479">Metal-binding</keyword>
<dbReference type="Proteomes" id="UP000199227">
    <property type="component" value="Unassembled WGS sequence"/>
</dbReference>
<dbReference type="PANTHER" id="PTHR35008:SF8">
    <property type="entry name" value="ALCOHOL DEHYDROGENASE CYTOCHROME C SUBUNIT"/>
    <property type="match status" value="1"/>
</dbReference>
<dbReference type="GO" id="GO:0009055">
    <property type="term" value="F:electron transfer activity"/>
    <property type="evidence" value="ECO:0007669"/>
    <property type="project" value="InterPro"/>
</dbReference>
<protein>
    <submittedName>
        <fullName evidence="7">Cytochrome C oxidase, cbb3-type, subunit III</fullName>
    </submittedName>
</protein>
<evidence type="ECO:0000256" key="2">
    <source>
        <dbReference type="ARBA" id="ARBA00022723"/>
    </source>
</evidence>
<feature type="signal peptide" evidence="5">
    <location>
        <begin position="1"/>
        <end position="17"/>
    </location>
</feature>
<dbReference type="Pfam" id="PF13442">
    <property type="entry name" value="Cytochrome_CBB3"/>
    <property type="match status" value="1"/>
</dbReference>
<dbReference type="AlphaFoldDB" id="A0A1I5LXT8"/>
<keyword evidence="5" id="KW-0732">Signal</keyword>
<dbReference type="OrthoDB" id="9811281at2"/>
<dbReference type="InterPro" id="IPR036909">
    <property type="entry name" value="Cyt_c-like_dom_sf"/>
</dbReference>
<dbReference type="PROSITE" id="PS51007">
    <property type="entry name" value="CYTC"/>
    <property type="match status" value="1"/>
</dbReference>
<dbReference type="Pfam" id="PF00034">
    <property type="entry name" value="Cytochrom_C"/>
    <property type="match status" value="1"/>
</dbReference>
<sequence length="620" mass="69150">MKKIVVMLMLMVIGAFAENSSIFNYAEYEKACEQGDSVACVVLSSYELIINKNKGSSNKLISKACWSGDPTACSIIKLNTGRSCDIIEDTVLCNLTKEDKYCKCFYDNFANINSKDNNFAFILKFILKFPVQVEDGLFWTGVEIIDSSTILFNFELNEQTLQFIKKGMNENHLNWNDVKRIIKKEDLLNLQNKFISESALATGLLLFLKKGGKIKYLYKDEKGNELFSYYITKYDFEHLPEPALAKQAAAIYVTSIESGHYSCNTEITNGSGVMNCGTFQIKFSLKTYDYDLDNTGNNIADYVIEAPFSYTLNTQISTILKKRGYNIGSNTNTITPFVNYLIAVIDKYAPMLFITTKNDNIGLPRNRMTNSNVFRFKSKLYKVADVASTLTRLANNGETAKLQKLIDLFLRDTILKDKQNEQNYKKVRNRNNLKNTSVPISSSDTDDNGKLIYLNKCAGCHGIDGKGAKDKISAYGMKGGEYLIKELRDDLTKYGTIDGVLSIIHNGTTGGFGYPMGTMPGGLLVDETAEEVAKYVANDMKSKKPTVFVLCAGCHGADGKGMGGMTPNLTKYGTIDGVVDAINRGSKINKWVQPMPSFKNELTEKEKRDVAAYVLTFGKK</sequence>
<keyword evidence="3 4" id="KW-0408">Iron</keyword>